<dbReference type="SMART" id="SM00347">
    <property type="entry name" value="HTH_MARR"/>
    <property type="match status" value="1"/>
</dbReference>
<dbReference type="InterPro" id="IPR023187">
    <property type="entry name" value="Tscrpt_reg_MarR-type_CS"/>
</dbReference>
<evidence type="ECO:0000313" key="5">
    <source>
        <dbReference type="EMBL" id="EKF58352.1"/>
    </source>
</evidence>
<evidence type="ECO:0000313" key="6">
    <source>
        <dbReference type="Proteomes" id="UP000007123"/>
    </source>
</evidence>
<dbReference type="PROSITE" id="PS50995">
    <property type="entry name" value="HTH_MARR_2"/>
    <property type="match status" value="1"/>
</dbReference>
<evidence type="ECO:0000256" key="1">
    <source>
        <dbReference type="ARBA" id="ARBA00023015"/>
    </source>
</evidence>
<dbReference type="AlphaFoldDB" id="K2QTC4"/>
<keyword evidence="3" id="KW-0804">Transcription</keyword>
<dbReference type="SUPFAM" id="SSF46785">
    <property type="entry name" value="Winged helix' DNA-binding domain"/>
    <property type="match status" value="1"/>
</dbReference>
<dbReference type="RefSeq" id="WP_006727426.1">
    <property type="nucleotide sequence ID" value="NZ_ALJF01000013.1"/>
</dbReference>
<evidence type="ECO:0000256" key="3">
    <source>
        <dbReference type="ARBA" id="ARBA00023163"/>
    </source>
</evidence>
<dbReference type="PANTHER" id="PTHR42756:SF1">
    <property type="entry name" value="TRANSCRIPTIONAL REPRESSOR OF EMRAB OPERON"/>
    <property type="match status" value="1"/>
</dbReference>
<dbReference type="EMBL" id="ALJF01000013">
    <property type="protein sequence ID" value="EKF58352.1"/>
    <property type="molecule type" value="Genomic_DNA"/>
</dbReference>
<protein>
    <submittedName>
        <fullName evidence="5">MarR family transcriptional regulator</fullName>
    </submittedName>
</protein>
<sequence length="151" mass="17253">MSRQSQNEQLFDEMSAFNRKLRAFFDAAVREEGLTLARARALFAIARRGPMTQKELAEELEIETPTLVRVLDGMARQDLIVRTEDANDRRAKRIAMTEAGKLAFDRMHVLAAGLREEIADEISESDIEIALSVVRRLTRNLQNLDQKKVRP</sequence>
<reference evidence="5 6" key="1">
    <citation type="journal article" date="2012" name="J. Bacteriol.">
        <title>Draft Genome Sequence of Agrobacterium albertimagni Strain AOL15.</title>
        <authorList>
            <person name="Trimble W.L."/>
            <person name="Phung le T."/>
            <person name="Meyer F."/>
            <person name="Gilbert J.A."/>
            <person name="Silver S."/>
        </authorList>
    </citation>
    <scope>NUCLEOTIDE SEQUENCE [LARGE SCALE GENOMIC DNA]</scope>
    <source>
        <strain evidence="5 6">AOL15</strain>
    </source>
</reference>
<dbReference type="PROSITE" id="PS01117">
    <property type="entry name" value="HTH_MARR_1"/>
    <property type="match status" value="1"/>
</dbReference>
<comment type="caution">
    <text evidence="5">The sequence shown here is derived from an EMBL/GenBank/DDBJ whole genome shotgun (WGS) entry which is preliminary data.</text>
</comment>
<dbReference type="PANTHER" id="PTHR42756">
    <property type="entry name" value="TRANSCRIPTIONAL REGULATOR, MARR"/>
    <property type="match status" value="1"/>
</dbReference>
<keyword evidence="1" id="KW-0805">Transcription regulation</keyword>
<evidence type="ECO:0000259" key="4">
    <source>
        <dbReference type="PROSITE" id="PS50995"/>
    </source>
</evidence>
<dbReference type="InterPro" id="IPR000835">
    <property type="entry name" value="HTH_MarR-typ"/>
</dbReference>
<accession>K2QTC4</accession>
<keyword evidence="2" id="KW-0238">DNA-binding</keyword>
<dbReference type="InterPro" id="IPR036388">
    <property type="entry name" value="WH-like_DNA-bd_sf"/>
</dbReference>
<dbReference type="STRING" id="1156935.QWE_17158"/>
<dbReference type="Pfam" id="PF12802">
    <property type="entry name" value="MarR_2"/>
    <property type="match status" value="1"/>
</dbReference>
<dbReference type="InterPro" id="IPR036390">
    <property type="entry name" value="WH_DNA-bd_sf"/>
</dbReference>
<dbReference type="GO" id="GO:0003700">
    <property type="term" value="F:DNA-binding transcription factor activity"/>
    <property type="evidence" value="ECO:0007669"/>
    <property type="project" value="InterPro"/>
</dbReference>
<dbReference type="PRINTS" id="PR00598">
    <property type="entry name" value="HTHMARR"/>
</dbReference>
<evidence type="ECO:0000256" key="2">
    <source>
        <dbReference type="ARBA" id="ARBA00023125"/>
    </source>
</evidence>
<dbReference type="PATRIC" id="fig|1156935.5.peg.3492"/>
<dbReference type="GO" id="GO:0003677">
    <property type="term" value="F:DNA binding"/>
    <property type="evidence" value="ECO:0007669"/>
    <property type="project" value="UniProtKB-KW"/>
</dbReference>
<name>K2QTC4_9HYPH</name>
<gene>
    <name evidence="5" type="ORF">QWE_17158</name>
</gene>
<dbReference type="eggNOG" id="COG1846">
    <property type="taxonomic scope" value="Bacteria"/>
</dbReference>
<organism evidence="5 6">
    <name type="scientific">Agrobacterium albertimagni AOL15</name>
    <dbReference type="NCBI Taxonomy" id="1156935"/>
    <lineage>
        <taxon>Bacteria</taxon>
        <taxon>Pseudomonadati</taxon>
        <taxon>Pseudomonadota</taxon>
        <taxon>Alphaproteobacteria</taxon>
        <taxon>Hyphomicrobiales</taxon>
        <taxon>Rhizobiaceae</taxon>
        <taxon>Rhizobium/Agrobacterium group</taxon>
        <taxon>Agrobacterium</taxon>
    </lineage>
</organism>
<dbReference type="Gene3D" id="1.10.10.10">
    <property type="entry name" value="Winged helix-like DNA-binding domain superfamily/Winged helix DNA-binding domain"/>
    <property type="match status" value="1"/>
</dbReference>
<proteinExistence type="predicted"/>
<dbReference type="Proteomes" id="UP000007123">
    <property type="component" value="Unassembled WGS sequence"/>
</dbReference>
<dbReference type="OrthoDB" id="8452803at2"/>
<keyword evidence="6" id="KW-1185">Reference proteome</keyword>
<feature type="domain" description="HTH marR-type" evidence="4">
    <location>
        <begin position="7"/>
        <end position="139"/>
    </location>
</feature>